<protein>
    <submittedName>
        <fullName evidence="2">SMI1/KNR4 family protein</fullName>
    </submittedName>
</protein>
<keyword evidence="3" id="KW-1185">Reference proteome</keyword>
<gene>
    <name evidence="2" type="ORF">JIN85_18660</name>
</gene>
<name>A0A934SAK8_9BACT</name>
<accession>A0A934SAK8</accession>
<reference evidence="2" key="1">
    <citation type="submission" date="2021-01" db="EMBL/GenBank/DDBJ databases">
        <title>Modified the classification status of verrucomicrobia.</title>
        <authorList>
            <person name="Feng X."/>
        </authorList>
    </citation>
    <scope>NUCLEOTIDE SEQUENCE</scope>
    <source>
        <strain evidence="2">KCTC 22041</strain>
    </source>
</reference>
<evidence type="ECO:0000313" key="2">
    <source>
        <dbReference type="EMBL" id="MBK1884445.1"/>
    </source>
</evidence>
<dbReference type="SMART" id="SM00860">
    <property type="entry name" value="SMI1_KNR4"/>
    <property type="match status" value="1"/>
</dbReference>
<dbReference type="AlphaFoldDB" id="A0A934SAK8"/>
<dbReference type="InterPro" id="IPR018958">
    <property type="entry name" value="Knr4/Smi1-like_dom"/>
</dbReference>
<dbReference type="EMBL" id="JAENIJ010000050">
    <property type="protein sequence ID" value="MBK1884445.1"/>
    <property type="molecule type" value="Genomic_DNA"/>
</dbReference>
<organism evidence="2 3">
    <name type="scientific">Luteolibacter pohnpeiensis</name>
    <dbReference type="NCBI Taxonomy" id="454153"/>
    <lineage>
        <taxon>Bacteria</taxon>
        <taxon>Pseudomonadati</taxon>
        <taxon>Verrucomicrobiota</taxon>
        <taxon>Verrucomicrobiia</taxon>
        <taxon>Verrucomicrobiales</taxon>
        <taxon>Verrucomicrobiaceae</taxon>
        <taxon>Luteolibacter</taxon>
    </lineage>
</organism>
<dbReference type="Proteomes" id="UP000603141">
    <property type="component" value="Unassembled WGS sequence"/>
</dbReference>
<dbReference type="InterPro" id="IPR037883">
    <property type="entry name" value="Knr4/Smi1-like_sf"/>
</dbReference>
<dbReference type="RefSeq" id="WP_200273639.1">
    <property type="nucleotide sequence ID" value="NZ_JAENIJ010000050.1"/>
</dbReference>
<dbReference type="SUPFAM" id="SSF160631">
    <property type="entry name" value="SMI1/KNR4-like"/>
    <property type="match status" value="1"/>
</dbReference>
<feature type="domain" description="Knr4/Smi1-like" evidence="1">
    <location>
        <begin position="21"/>
        <end position="142"/>
    </location>
</feature>
<sequence>MKTNQKLVDLVRAQGGDLRSPYSDSEIALAEGRLGFSLPESMRQFYKLTNGASIHENMWEFFSLDDLAMHHIYRHNAVATIQCRGGRTLRSQSLMIFADVMINAPSYWLCVDPDEPEFQQVYCDGDTPWWRAANSYDEFVAKLMINTDDIFMGLDETIKEAE</sequence>
<evidence type="ECO:0000313" key="3">
    <source>
        <dbReference type="Proteomes" id="UP000603141"/>
    </source>
</evidence>
<comment type="caution">
    <text evidence="2">The sequence shown here is derived from an EMBL/GenBank/DDBJ whole genome shotgun (WGS) entry which is preliminary data.</text>
</comment>
<proteinExistence type="predicted"/>
<dbReference type="Pfam" id="PF09346">
    <property type="entry name" value="SMI1_KNR4"/>
    <property type="match status" value="1"/>
</dbReference>
<dbReference type="Gene3D" id="3.40.1580.10">
    <property type="entry name" value="SMI1/KNR4-like"/>
    <property type="match status" value="1"/>
</dbReference>
<evidence type="ECO:0000259" key="1">
    <source>
        <dbReference type="SMART" id="SM00860"/>
    </source>
</evidence>